<reference evidence="3 4" key="1">
    <citation type="submission" date="2016-01" db="EMBL/GenBank/DDBJ databases">
        <title>The new phylogeny of the genus Mycobacterium.</title>
        <authorList>
            <person name="Tarcisio F."/>
            <person name="Conor M."/>
            <person name="Antonella G."/>
            <person name="Elisabetta G."/>
            <person name="Giulia F.S."/>
            <person name="Sara T."/>
            <person name="Anna F."/>
            <person name="Clotilde B."/>
            <person name="Roberto B."/>
            <person name="Veronica D.S."/>
            <person name="Fabio R."/>
            <person name="Monica P."/>
            <person name="Olivier J."/>
            <person name="Enrico T."/>
            <person name="Nicola S."/>
        </authorList>
    </citation>
    <scope>NUCLEOTIDE SEQUENCE [LARGE SCALE GENOMIC DNA]</scope>
    <source>
        <strain evidence="3 4">DSM 44339</strain>
    </source>
</reference>
<evidence type="ECO:0000313" key="5">
    <source>
        <dbReference type="Proteomes" id="UP000467201"/>
    </source>
</evidence>
<dbReference type="PROSITE" id="PS00195">
    <property type="entry name" value="GLUTAREDOXIN_1"/>
    <property type="match status" value="1"/>
</dbReference>
<dbReference type="EMBL" id="AP022605">
    <property type="protein sequence ID" value="BBZ06961.1"/>
    <property type="molecule type" value="Genomic_DNA"/>
</dbReference>
<name>A0A1X1T2X6_9MYCO</name>
<organism evidence="3 4">
    <name type="scientific">Mycolicibacterium doricum</name>
    <dbReference type="NCBI Taxonomy" id="126673"/>
    <lineage>
        <taxon>Bacteria</taxon>
        <taxon>Bacillati</taxon>
        <taxon>Actinomycetota</taxon>
        <taxon>Actinomycetes</taxon>
        <taxon>Mycobacteriales</taxon>
        <taxon>Mycobacteriaceae</taxon>
        <taxon>Mycolicibacterium</taxon>
    </lineage>
</organism>
<protein>
    <submittedName>
        <fullName evidence="2">2-hydroxychromene-2-carboxylate isomerase</fullName>
    </submittedName>
    <submittedName>
        <fullName evidence="3">Thioredoxin</fullName>
    </submittedName>
</protein>
<sequence>MTTKVSVFVDYVCPYCFLAEGAIEELKRDRDVVADIRPFELRPDPVPTLRPEDDYLPTVWNRSVYPMARRLGVPISLPTISPQPRTEKAFLVLQLAAERGLAEAYSHAMFAAFFQDDRDVGREEVIIDVAASVGLARSDVEAALTSRQRADRHADDLTYAVRQVGVQAVPSFLIGDRLLSGVHDATQLKAAVDEFARTAAIS</sequence>
<feature type="domain" description="DSBA-like thioredoxin" evidence="1">
    <location>
        <begin position="5"/>
        <end position="192"/>
    </location>
</feature>
<dbReference type="SUPFAM" id="SSF52833">
    <property type="entry name" value="Thioredoxin-like"/>
    <property type="match status" value="1"/>
</dbReference>
<keyword evidence="4" id="KW-1185">Reference proteome</keyword>
<dbReference type="Proteomes" id="UP000193564">
    <property type="component" value="Unassembled WGS sequence"/>
</dbReference>
<evidence type="ECO:0000313" key="3">
    <source>
        <dbReference type="EMBL" id="ORV38656.1"/>
    </source>
</evidence>
<dbReference type="Proteomes" id="UP000467201">
    <property type="component" value="Chromosome"/>
</dbReference>
<gene>
    <name evidence="3" type="ORF">AWC01_13935</name>
    <name evidence="2" type="ORF">MDOR_11300</name>
</gene>
<keyword evidence="2" id="KW-0413">Isomerase</keyword>
<dbReference type="KEGG" id="mdr:MDOR_11300"/>
<evidence type="ECO:0000313" key="2">
    <source>
        <dbReference type="EMBL" id="BBZ06961.1"/>
    </source>
</evidence>
<dbReference type="PANTHER" id="PTHR13887:SF33">
    <property type="entry name" value="ISOMERASE"/>
    <property type="match status" value="1"/>
</dbReference>
<dbReference type="InterPro" id="IPR011767">
    <property type="entry name" value="GLR_AS"/>
</dbReference>
<dbReference type="OrthoDB" id="9799122at2"/>
<accession>A0A1X1T2X6</accession>
<dbReference type="Gene3D" id="3.40.30.10">
    <property type="entry name" value="Glutaredoxin"/>
    <property type="match status" value="1"/>
</dbReference>
<reference evidence="2 5" key="2">
    <citation type="journal article" date="2019" name="Emerg. Microbes Infect.">
        <title>Comprehensive subspecies identification of 175 nontuberculous mycobacteria species based on 7547 genomic profiles.</title>
        <authorList>
            <person name="Matsumoto Y."/>
            <person name="Kinjo T."/>
            <person name="Motooka D."/>
            <person name="Nabeya D."/>
            <person name="Jung N."/>
            <person name="Uechi K."/>
            <person name="Horii T."/>
            <person name="Iida T."/>
            <person name="Fujita J."/>
            <person name="Nakamura S."/>
        </authorList>
    </citation>
    <scope>NUCLEOTIDE SEQUENCE [LARGE SCALE GENOMIC DNA]</scope>
    <source>
        <strain evidence="2 5">JCM 12405</strain>
    </source>
</reference>
<dbReference type="GO" id="GO:0016853">
    <property type="term" value="F:isomerase activity"/>
    <property type="evidence" value="ECO:0007669"/>
    <property type="project" value="UniProtKB-KW"/>
</dbReference>
<dbReference type="GO" id="GO:0016491">
    <property type="term" value="F:oxidoreductase activity"/>
    <property type="evidence" value="ECO:0007669"/>
    <property type="project" value="InterPro"/>
</dbReference>
<dbReference type="InterPro" id="IPR001853">
    <property type="entry name" value="DSBA-like_thioredoxin_dom"/>
</dbReference>
<dbReference type="RefSeq" id="WP_085191965.1">
    <property type="nucleotide sequence ID" value="NZ_AP022605.1"/>
</dbReference>
<dbReference type="AlphaFoldDB" id="A0A1X1T2X6"/>
<reference evidence="2" key="3">
    <citation type="submission" date="2020-02" db="EMBL/GenBank/DDBJ databases">
        <authorList>
            <person name="Matsumoto Y."/>
            <person name="Motooka D."/>
            <person name="Nakamura S."/>
        </authorList>
    </citation>
    <scope>NUCLEOTIDE SEQUENCE</scope>
    <source>
        <strain evidence="2">JCM 12405</strain>
    </source>
</reference>
<dbReference type="PANTHER" id="PTHR13887">
    <property type="entry name" value="GLUTATHIONE S-TRANSFERASE KAPPA"/>
    <property type="match status" value="1"/>
</dbReference>
<proteinExistence type="predicted"/>
<dbReference type="STRING" id="126673.AWC01_13935"/>
<dbReference type="Pfam" id="PF01323">
    <property type="entry name" value="DSBA"/>
    <property type="match status" value="1"/>
</dbReference>
<evidence type="ECO:0000259" key="1">
    <source>
        <dbReference type="Pfam" id="PF01323"/>
    </source>
</evidence>
<dbReference type="InterPro" id="IPR036249">
    <property type="entry name" value="Thioredoxin-like_sf"/>
</dbReference>
<evidence type="ECO:0000313" key="4">
    <source>
        <dbReference type="Proteomes" id="UP000193564"/>
    </source>
</evidence>
<dbReference type="EMBL" id="LQOS01000040">
    <property type="protein sequence ID" value="ORV38656.1"/>
    <property type="molecule type" value="Genomic_DNA"/>
</dbReference>